<dbReference type="GO" id="GO:0006355">
    <property type="term" value="P:regulation of DNA-templated transcription"/>
    <property type="evidence" value="ECO:0007669"/>
    <property type="project" value="InterPro"/>
</dbReference>
<dbReference type="Pfam" id="PF00990">
    <property type="entry name" value="GGDEF"/>
    <property type="match status" value="1"/>
</dbReference>
<evidence type="ECO:0000256" key="3">
    <source>
        <dbReference type="ARBA" id="ARBA00022991"/>
    </source>
</evidence>
<dbReference type="SMART" id="SM00267">
    <property type="entry name" value="GGDEF"/>
    <property type="match status" value="1"/>
</dbReference>
<dbReference type="PROSITE" id="PS50046">
    <property type="entry name" value="PHYTOCHROME_2"/>
    <property type="match status" value="1"/>
</dbReference>
<keyword evidence="9" id="KW-1185">Reference proteome</keyword>
<dbReference type="Pfam" id="PF08446">
    <property type="entry name" value="PAS_2"/>
    <property type="match status" value="1"/>
</dbReference>
<dbReference type="PROSITE" id="PS50887">
    <property type="entry name" value="GGDEF"/>
    <property type="match status" value="1"/>
</dbReference>
<evidence type="ECO:0000259" key="7">
    <source>
        <dbReference type="PROSITE" id="PS50887"/>
    </source>
</evidence>
<keyword evidence="2" id="KW-0716">Sensory transduction</keyword>
<dbReference type="InterPro" id="IPR000160">
    <property type="entry name" value="GGDEF_dom"/>
</dbReference>
<dbReference type="SMART" id="SM00065">
    <property type="entry name" value="GAF"/>
    <property type="match status" value="1"/>
</dbReference>
<dbReference type="InterPro" id="IPR035919">
    <property type="entry name" value="EAL_sf"/>
</dbReference>
<dbReference type="Gene3D" id="3.30.450.40">
    <property type="match status" value="1"/>
</dbReference>
<dbReference type="GO" id="GO:0071111">
    <property type="term" value="F:cyclic-guanylate-specific phosphodiesterase activity"/>
    <property type="evidence" value="ECO:0007669"/>
    <property type="project" value="InterPro"/>
</dbReference>
<dbReference type="InterPro" id="IPR003018">
    <property type="entry name" value="GAF"/>
</dbReference>
<feature type="domain" description="GGDEF" evidence="7">
    <location>
        <begin position="551"/>
        <end position="681"/>
    </location>
</feature>
<dbReference type="PANTHER" id="PTHR33121">
    <property type="entry name" value="CYCLIC DI-GMP PHOSPHODIESTERASE PDEF"/>
    <property type="match status" value="1"/>
</dbReference>
<dbReference type="Gene3D" id="3.20.20.450">
    <property type="entry name" value="EAL domain"/>
    <property type="match status" value="1"/>
</dbReference>
<dbReference type="GO" id="GO:0009584">
    <property type="term" value="P:detection of visible light"/>
    <property type="evidence" value="ECO:0007669"/>
    <property type="project" value="InterPro"/>
</dbReference>
<proteinExistence type="predicted"/>
<dbReference type="Gene3D" id="3.30.450.270">
    <property type="match status" value="1"/>
</dbReference>
<dbReference type="CDD" id="cd01948">
    <property type="entry name" value="EAL"/>
    <property type="match status" value="1"/>
</dbReference>
<dbReference type="InterPro" id="IPR029016">
    <property type="entry name" value="GAF-like_dom_sf"/>
</dbReference>
<dbReference type="CDD" id="cd01949">
    <property type="entry name" value="GGDEF"/>
    <property type="match status" value="1"/>
</dbReference>
<sequence length="951" mass="105031">MSDVTGSPIDVQSNYPVDLSNCEREPIHIPGSIQPHGVLIVAGLPDMIVRYVSANSDGLLGMSAASILGRPITACLGSVIAEQIVRRDDRGLILPETHRFVTLPIEDGELCHFDIRHLNGLLYLEVQRVESVEDDEKLPARAQMVIDSMRAACNLEHLLKAAAHQLRQLTNYDRVMVYRFNEDGNGHVVAEDCDAAMDPYLDLHYPASDIPAQARKLYLLQRIRVLCDVDYVPVPLLAHVVPGSDPPPLDMTFCDLRSMSPIHVEYLKNMGVSATLTLSLIVDEQLWGLFVCHHRDPKLPSPALRSSCDLLSQIISFMLRQAIEQDFSNDTNRRKQMVSHIAESFQRHGSIADGLAAAENSVLELVGASGALLCFDGKNLCLGATPALDDCLIVMSELRALSTDKHFSLDSLAKALPEFERLRDVASGVLLMSILGSPSDGILWFRPEVVRTVKWGGNPEKAVQINAQTGRISPRKSFDVWKRLVELHSLPWEPVDLEAVSELKRALSAFIMTQAESLLSRSSLVDVLTLLPNRRHFQDKLREWKQRSDLYPAAVILIGLDRFKRINEAFGHAAGDDLLIQVARRLSRFIVNDVLLARLGGDEFAMFCSGMTAEEVDTIVVEIAEALATPFQVHGRPFRATASLGVAHSSHGGEEELLQAADTAMHLAKRSGRNRSISFDKLTQDASTAKLELEQDLYRALEGDEFRLVYQPIVSLSDQSLYGFEALIRWHHPQHGVVPPVDFIPIAEETGLILPIGRWVVREAAKALKHWSVSLGGRLTIHVNVAAPQLISPDFVAYLAEISREYSLDPKAISIEVTESVLMRDLAVDTLRDLRNFGFGVSVDDFGTGYSSLAYLQKLPVDLVKIDRSFVRDIAGSAKSRDFLSAMVHLIKTLGLAVIAEGVETEAQSELLLSLGCTRAQGYYFSRPMGGEAVEGYLSAHADGYGEFRVG</sequence>
<dbReference type="InterPro" id="IPR016132">
    <property type="entry name" value="Phyto_chromo_attachment"/>
</dbReference>
<dbReference type="STRING" id="474950.SAMN05421771_3396"/>
<evidence type="ECO:0000259" key="5">
    <source>
        <dbReference type="PROSITE" id="PS50046"/>
    </source>
</evidence>
<evidence type="ECO:0000313" key="9">
    <source>
        <dbReference type="Proteomes" id="UP000199024"/>
    </source>
</evidence>
<dbReference type="AlphaFoldDB" id="A0A1I6MRJ5"/>
<dbReference type="SUPFAM" id="SSF141868">
    <property type="entry name" value="EAL domain-like"/>
    <property type="match status" value="1"/>
</dbReference>
<gene>
    <name evidence="8" type="ORF">SAMN05421771_3396</name>
</gene>
<name>A0A1I6MRJ5_9BACT</name>
<keyword evidence="4" id="KW-0675">Receptor</keyword>
<organism evidence="8 9">
    <name type="scientific">Granulicella pectinivorans</name>
    <dbReference type="NCBI Taxonomy" id="474950"/>
    <lineage>
        <taxon>Bacteria</taxon>
        <taxon>Pseudomonadati</taxon>
        <taxon>Acidobacteriota</taxon>
        <taxon>Terriglobia</taxon>
        <taxon>Terriglobales</taxon>
        <taxon>Acidobacteriaceae</taxon>
        <taxon>Granulicella</taxon>
    </lineage>
</organism>
<evidence type="ECO:0000259" key="6">
    <source>
        <dbReference type="PROSITE" id="PS50883"/>
    </source>
</evidence>
<evidence type="ECO:0000313" key="8">
    <source>
        <dbReference type="EMBL" id="SFS18251.1"/>
    </source>
</evidence>
<dbReference type="InterPro" id="IPR013515">
    <property type="entry name" value="Phytochrome_cen-reg"/>
</dbReference>
<dbReference type="GO" id="GO:0009881">
    <property type="term" value="F:photoreceptor activity"/>
    <property type="evidence" value="ECO:0007669"/>
    <property type="project" value="UniProtKB-KW"/>
</dbReference>
<dbReference type="NCBIfam" id="TIGR00254">
    <property type="entry name" value="GGDEF"/>
    <property type="match status" value="1"/>
</dbReference>
<keyword evidence="3" id="KW-0157">Chromophore</keyword>
<reference evidence="8 9" key="1">
    <citation type="submission" date="2016-10" db="EMBL/GenBank/DDBJ databases">
        <authorList>
            <person name="de Groot N.N."/>
        </authorList>
    </citation>
    <scope>NUCLEOTIDE SEQUENCE [LARGE SCALE GENOMIC DNA]</scope>
    <source>
        <strain evidence="8 9">DSM 21001</strain>
    </source>
</reference>
<dbReference type="InterPro" id="IPR013654">
    <property type="entry name" value="PAS_2"/>
</dbReference>
<dbReference type="Pfam" id="PF01590">
    <property type="entry name" value="GAF"/>
    <property type="match status" value="1"/>
</dbReference>
<evidence type="ECO:0000256" key="1">
    <source>
        <dbReference type="ARBA" id="ARBA00022543"/>
    </source>
</evidence>
<dbReference type="Gene3D" id="3.30.450.20">
    <property type="entry name" value="PAS domain"/>
    <property type="match status" value="1"/>
</dbReference>
<accession>A0A1I6MRJ5</accession>
<dbReference type="SMART" id="SM00052">
    <property type="entry name" value="EAL"/>
    <property type="match status" value="1"/>
</dbReference>
<feature type="domain" description="EAL" evidence="6">
    <location>
        <begin position="690"/>
        <end position="942"/>
    </location>
</feature>
<dbReference type="Proteomes" id="UP000199024">
    <property type="component" value="Unassembled WGS sequence"/>
</dbReference>
<dbReference type="PROSITE" id="PS50883">
    <property type="entry name" value="EAL"/>
    <property type="match status" value="1"/>
</dbReference>
<dbReference type="InterPro" id="IPR001294">
    <property type="entry name" value="Phytochrome"/>
</dbReference>
<protein>
    <submittedName>
        <fullName evidence="8">Diguanylate cyclase (GGDEF) domain-containing protein</fullName>
    </submittedName>
</protein>
<dbReference type="InterPro" id="IPR035965">
    <property type="entry name" value="PAS-like_dom_sf"/>
</dbReference>
<dbReference type="Pfam" id="PF00360">
    <property type="entry name" value="PHY"/>
    <property type="match status" value="1"/>
</dbReference>
<dbReference type="SUPFAM" id="SSF55785">
    <property type="entry name" value="PYP-like sensor domain (PAS domain)"/>
    <property type="match status" value="1"/>
</dbReference>
<feature type="domain" description="Phytochrome chromophore attachment site" evidence="5">
    <location>
        <begin position="154"/>
        <end position="313"/>
    </location>
</feature>
<dbReference type="InterPro" id="IPR001633">
    <property type="entry name" value="EAL_dom"/>
</dbReference>
<dbReference type="InterPro" id="IPR043128">
    <property type="entry name" value="Rev_trsase/Diguanyl_cyclase"/>
</dbReference>
<dbReference type="PRINTS" id="PR01033">
    <property type="entry name" value="PHYTOCHROME"/>
</dbReference>
<dbReference type="SUPFAM" id="SSF55073">
    <property type="entry name" value="Nucleotide cyclase"/>
    <property type="match status" value="1"/>
</dbReference>
<dbReference type="EMBL" id="FOZL01000001">
    <property type="protein sequence ID" value="SFS18251.1"/>
    <property type="molecule type" value="Genomic_DNA"/>
</dbReference>
<evidence type="ECO:0000256" key="2">
    <source>
        <dbReference type="ARBA" id="ARBA00022606"/>
    </source>
</evidence>
<dbReference type="PANTHER" id="PTHR33121:SF70">
    <property type="entry name" value="SIGNALING PROTEIN YKOW"/>
    <property type="match status" value="1"/>
</dbReference>
<dbReference type="InterPro" id="IPR029787">
    <property type="entry name" value="Nucleotide_cyclase"/>
</dbReference>
<dbReference type="Gene3D" id="3.30.70.270">
    <property type="match status" value="1"/>
</dbReference>
<dbReference type="Pfam" id="PF00563">
    <property type="entry name" value="EAL"/>
    <property type="match status" value="1"/>
</dbReference>
<dbReference type="InterPro" id="IPR043150">
    <property type="entry name" value="Phytochrome_PHY_sf"/>
</dbReference>
<dbReference type="SUPFAM" id="SSF55781">
    <property type="entry name" value="GAF domain-like"/>
    <property type="match status" value="2"/>
</dbReference>
<evidence type="ECO:0000256" key="4">
    <source>
        <dbReference type="ARBA" id="ARBA00023170"/>
    </source>
</evidence>
<dbReference type="InterPro" id="IPR050706">
    <property type="entry name" value="Cyclic-di-GMP_PDE-like"/>
</dbReference>
<keyword evidence="1" id="KW-0600">Photoreceptor protein</keyword>